<sequence>MLTPEWMKEWSYQNNYLTCDPDEIMSSYAEDVWWKCGKCGYDYQMSPKNRSVYEMRHKITCPKCKGLRRKVKYFF</sequence>
<reference evidence="3" key="1">
    <citation type="submission" date="2007-11" db="EMBL/GenBank/DDBJ databases">
        <title>Complete genome sequence of Clostridium phytofermentans ISDg.</title>
        <authorList>
            <person name="Leschine S.B."/>
            <person name="Warnick T.A."/>
            <person name="Blanchard J.L."/>
            <person name="Schnell D.J."/>
            <person name="Petit E.L."/>
            <person name="LaTouf W.G."/>
            <person name="Copeland A."/>
            <person name="Lucas S."/>
            <person name="Lapidus A."/>
            <person name="Barry K."/>
            <person name="Glavina del Rio T."/>
            <person name="Dalin E."/>
            <person name="Tice H."/>
            <person name="Pitluck S."/>
            <person name="Kiss H."/>
            <person name="Brettin T."/>
            <person name="Bruce D."/>
            <person name="Detter J.C."/>
            <person name="Han C."/>
            <person name="Kuske C."/>
            <person name="Schmutz J."/>
            <person name="Larimer F."/>
            <person name="Land M."/>
            <person name="Hauser L."/>
            <person name="Kyrpides N."/>
            <person name="Kim E.A."/>
            <person name="Richardson P."/>
        </authorList>
    </citation>
    <scope>NUCLEOTIDE SEQUENCE [LARGE SCALE GENOMIC DNA]</scope>
    <source>
        <strain evidence="3">ATCC 700394 / DSM 18823 / ISDg</strain>
    </source>
</reference>
<protein>
    <recommendedName>
        <fullName evidence="1">Treble clef zinc finger domain-containing protein</fullName>
    </recommendedName>
</protein>
<keyword evidence="3" id="KW-1185">Reference proteome</keyword>
<accession>A9KJZ0</accession>
<dbReference type="EMBL" id="CP000885">
    <property type="protein sequence ID" value="ABX42562.1"/>
    <property type="molecule type" value="Genomic_DNA"/>
</dbReference>
<dbReference type="KEGG" id="cpy:Cphy_2196"/>
<gene>
    <name evidence="2" type="ordered locus">Cphy_2196</name>
</gene>
<evidence type="ECO:0000259" key="1">
    <source>
        <dbReference type="Pfam" id="PF14311"/>
    </source>
</evidence>
<organism evidence="2 3">
    <name type="scientific">Lachnoclostridium phytofermentans (strain ATCC 700394 / DSM 18823 / ISDg)</name>
    <name type="common">Clostridium phytofermentans</name>
    <dbReference type="NCBI Taxonomy" id="357809"/>
    <lineage>
        <taxon>Bacteria</taxon>
        <taxon>Bacillati</taxon>
        <taxon>Bacillota</taxon>
        <taxon>Clostridia</taxon>
        <taxon>Lachnospirales</taxon>
        <taxon>Lachnospiraceae</taxon>
    </lineage>
</organism>
<dbReference type="STRING" id="357809.Cphy_2196"/>
<dbReference type="InterPro" id="IPR025487">
    <property type="entry name" value="DUF4379"/>
</dbReference>
<name>A9KJZ0_LACP7</name>
<evidence type="ECO:0000313" key="2">
    <source>
        <dbReference type="EMBL" id="ABX42562.1"/>
    </source>
</evidence>
<dbReference type="Proteomes" id="UP000000370">
    <property type="component" value="Chromosome"/>
</dbReference>
<dbReference type="AlphaFoldDB" id="A9KJZ0"/>
<feature type="domain" description="Treble clef zinc finger" evidence="1">
    <location>
        <begin position="7"/>
        <end position="66"/>
    </location>
</feature>
<proteinExistence type="predicted"/>
<evidence type="ECO:0000313" key="3">
    <source>
        <dbReference type="Proteomes" id="UP000000370"/>
    </source>
</evidence>
<dbReference type="Pfam" id="PF14311">
    <property type="entry name" value="DUF4379"/>
    <property type="match status" value="1"/>
</dbReference>
<dbReference type="HOGENOM" id="CLU_2768735_0_0_9"/>